<dbReference type="EMBL" id="KV875099">
    <property type="protein sequence ID" value="OIW28161.1"/>
    <property type="molecule type" value="Genomic_DNA"/>
</dbReference>
<accession>A0A1J7J4F4</accession>
<dbReference type="InParanoid" id="A0A1J7J4F4"/>
<sequence>MIDEIHQPYRSYFPKGMRSAYQKWAELSQTFPFARDAMKRALISPLTIPAHNNTDITIDAATDLVYLKFHWKPSKKGRSQYVQSPAYWMLILDHADLKGIRHIAFEMSTIDECIFWPSESADVCGSCGCDKDEHDDETSSELWLLADFLHCFEDLESVYLVFNDIDQGHFDPRRDLRYTVSGRPDVKARTDESRWDSSPDPVFRGDGGSVRELRGNHLVLPVAHVADTLQAYYVFHCKTAIGEVEAFSSRKKAERMPVKFKLATCTRDE</sequence>
<proteinExistence type="predicted"/>
<keyword evidence="2" id="KW-1185">Reference proteome</keyword>
<gene>
    <name evidence="1" type="ORF">CONLIGDRAFT_634489</name>
</gene>
<evidence type="ECO:0000313" key="2">
    <source>
        <dbReference type="Proteomes" id="UP000182658"/>
    </source>
</evidence>
<dbReference type="AlphaFoldDB" id="A0A1J7J4F4"/>
<dbReference type="OrthoDB" id="5209848at2759"/>
<organism evidence="1 2">
    <name type="scientific">Coniochaeta ligniaria NRRL 30616</name>
    <dbReference type="NCBI Taxonomy" id="1408157"/>
    <lineage>
        <taxon>Eukaryota</taxon>
        <taxon>Fungi</taxon>
        <taxon>Dikarya</taxon>
        <taxon>Ascomycota</taxon>
        <taxon>Pezizomycotina</taxon>
        <taxon>Sordariomycetes</taxon>
        <taxon>Sordariomycetidae</taxon>
        <taxon>Coniochaetales</taxon>
        <taxon>Coniochaetaceae</taxon>
        <taxon>Coniochaeta</taxon>
    </lineage>
</organism>
<evidence type="ECO:0000313" key="1">
    <source>
        <dbReference type="EMBL" id="OIW28161.1"/>
    </source>
</evidence>
<protein>
    <submittedName>
        <fullName evidence="1">Uncharacterized protein</fullName>
    </submittedName>
</protein>
<name>A0A1J7J4F4_9PEZI</name>
<dbReference type="Proteomes" id="UP000182658">
    <property type="component" value="Unassembled WGS sequence"/>
</dbReference>
<reference evidence="1 2" key="1">
    <citation type="submission" date="2016-10" db="EMBL/GenBank/DDBJ databases">
        <title>Draft genome sequence of Coniochaeta ligniaria NRRL30616, a lignocellulolytic fungus for bioabatement of inhibitors in plant biomass hydrolysates.</title>
        <authorList>
            <consortium name="DOE Joint Genome Institute"/>
            <person name="Jimenez D.J."/>
            <person name="Hector R.E."/>
            <person name="Riley R."/>
            <person name="Sun H."/>
            <person name="Grigoriev I.V."/>
            <person name="Van Elsas J.D."/>
            <person name="Nichols N.N."/>
        </authorList>
    </citation>
    <scope>NUCLEOTIDE SEQUENCE [LARGE SCALE GENOMIC DNA]</scope>
    <source>
        <strain evidence="1 2">NRRL 30616</strain>
    </source>
</reference>